<proteinExistence type="predicted"/>
<reference evidence="2" key="2">
    <citation type="submission" date="2022-12" db="EMBL/GenBank/DDBJ databases">
        <title>Draft Genome Sequences of Bacillus licheniformis and Bacillus paralicheniformis strains isolated from Irish skim milk powders.</title>
        <authorList>
            <person name="Lourenco A."/>
            <person name="Li F."/>
            <person name="Geraldine D."/>
            <person name="Tobin J.T."/>
            <person name="Butler F."/>
            <person name="Jordan K."/>
            <person name="Obrien T."/>
        </authorList>
    </citation>
    <scope>NUCLEOTIDE SEQUENCE</scope>
    <source>
        <strain evidence="2">3370</strain>
    </source>
</reference>
<dbReference type="Proteomes" id="UP001216709">
    <property type="component" value="Unassembled WGS sequence"/>
</dbReference>
<gene>
    <name evidence="3" type="ORF">B4121_1911</name>
    <name evidence="2" type="ORF">PVN32_25350</name>
</gene>
<dbReference type="EMBL" id="LKPO01000011">
    <property type="protein sequence ID" value="OLF94698.1"/>
    <property type="molecule type" value="Genomic_DNA"/>
</dbReference>
<accession>A0A7Z0WZN9</accession>
<evidence type="ECO:0000256" key="1">
    <source>
        <dbReference type="SAM" id="Phobius"/>
    </source>
</evidence>
<feature type="transmembrane region" description="Helical" evidence="1">
    <location>
        <begin position="28"/>
        <end position="47"/>
    </location>
</feature>
<comment type="caution">
    <text evidence="3">The sequence shown here is derived from an EMBL/GenBank/DDBJ whole genome shotgun (WGS) entry which is preliminary data.</text>
</comment>
<dbReference type="EMBL" id="JARAFO010000471">
    <property type="protein sequence ID" value="MDE1455421.1"/>
    <property type="molecule type" value="Genomic_DNA"/>
</dbReference>
<evidence type="ECO:0000313" key="4">
    <source>
        <dbReference type="Proteomes" id="UP000185604"/>
    </source>
</evidence>
<sequence>MFFVQLLIFCMLTVCFWLLIASFKKKAFAVLLALTAAAILPLFAAAGDASDRTLWRIVLFAVIPVSVITAKLIQDRRKTE</sequence>
<keyword evidence="1" id="KW-0472">Membrane</keyword>
<name>A0A7Z0WZN9_9BACI</name>
<dbReference type="AlphaFoldDB" id="A0A7Z0WZN9"/>
<organism evidence="3 4">
    <name type="scientific">Bacillus paralicheniformis</name>
    <dbReference type="NCBI Taxonomy" id="1648923"/>
    <lineage>
        <taxon>Bacteria</taxon>
        <taxon>Bacillati</taxon>
        <taxon>Bacillota</taxon>
        <taxon>Bacilli</taxon>
        <taxon>Bacillales</taxon>
        <taxon>Bacillaceae</taxon>
        <taxon>Bacillus</taxon>
    </lineage>
</organism>
<keyword evidence="1" id="KW-0812">Transmembrane</keyword>
<keyword evidence="1" id="KW-1133">Transmembrane helix</keyword>
<reference evidence="3 4" key="1">
    <citation type="journal article" date="2016" name="Front. Microbiol.">
        <title>High-Level Heat Resistance of Spores of Bacillus amyloliquefaciens and Bacillus licheniformis Results from the Presence of a spoVA Operon in a Tn1546 Transposon.</title>
        <authorList>
            <person name="Berendsen E.M."/>
            <person name="Koning R.A."/>
            <person name="Boekhorst J."/>
            <person name="de Jong A."/>
            <person name="Kuipers O.P."/>
            <person name="Wells-Bennik M.H."/>
        </authorList>
    </citation>
    <scope>NUCLEOTIDE SEQUENCE [LARGE SCALE GENOMIC DNA]</scope>
    <source>
        <strain evidence="3 4">B4121</strain>
    </source>
</reference>
<dbReference type="Proteomes" id="UP000185604">
    <property type="component" value="Unassembled WGS sequence"/>
</dbReference>
<feature type="transmembrane region" description="Helical" evidence="1">
    <location>
        <begin position="6"/>
        <end position="23"/>
    </location>
</feature>
<dbReference type="RefSeq" id="WP_026580065.1">
    <property type="nucleotide sequence ID" value="NZ_CAOJBV010000002.1"/>
</dbReference>
<evidence type="ECO:0000313" key="2">
    <source>
        <dbReference type="EMBL" id="MDE1455421.1"/>
    </source>
</evidence>
<feature type="transmembrane region" description="Helical" evidence="1">
    <location>
        <begin position="53"/>
        <end position="73"/>
    </location>
</feature>
<evidence type="ECO:0000313" key="3">
    <source>
        <dbReference type="EMBL" id="OLF94698.1"/>
    </source>
</evidence>
<protein>
    <submittedName>
        <fullName evidence="3">Uncharacterized protein</fullName>
    </submittedName>
</protein>